<dbReference type="InterPro" id="IPR041373">
    <property type="entry name" value="RT_RNaseH"/>
</dbReference>
<dbReference type="PANTHER" id="PTHR37984:SF5">
    <property type="entry name" value="PROTEIN NYNRIN-LIKE"/>
    <property type="match status" value="1"/>
</dbReference>
<evidence type="ECO:0000256" key="2">
    <source>
        <dbReference type="ARBA" id="ARBA00022695"/>
    </source>
</evidence>
<feature type="domain" description="Reverse transcriptase RNase H-like" evidence="7">
    <location>
        <begin position="77"/>
        <end position="127"/>
    </location>
</feature>
<keyword evidence="3" id="KW-0540">Nuclease</keyword>
<dbReference type="InterPro" id="IPR050951">
    <property type="entry name" value="Retrovirus_Pol_polyprotein"/>
</dbReference>
<keyword evidence="1" id="KW-0808">Transferase</keyword>
<dbReference type="PANTHER" id="PTHR37984">
    <property type="entry name" value="PROTEIN CBG26694"/>
    <property type="match status" value="1"/>
</dbReference>
<dbReference type="GO" id="GO:0004519">
    <property type="term" value="F:endonuclease activity"/>
    <property type="evidence" value="ECO:0007669"/>
    <property type="project" value="UniProtKB-KW"/>
</dbReference>
<sequence length="128" mass="15084">MFLGFMLTKRGIEENLEKCNVVIDMRSPRSVKEVRIITLARFLSRSVEKSTPIFQQLRKAEHFRWIDKCEAIFQNLIIILEEEGEQRPIYYVSKVLQGVELRYQKIEKVALAIVIATRKLSPYFQSHP</sequence>
<keyword evidence="5" id="KW-0378">Hydrolase</keyword>
<proteinExistence type="predicted"/>
<dbReference type="Pfam" id="PF17917">
    <property type="entry name" value="RT_RNaseH"/>
    <property type="match status" value="1"/>
</dbReference>
<dbReference type="AlphaFoldDB" id="A0A371EEY3"/>
<dbReference type="Proteomes" id="UP000257109">
    <property type="component" value="Unassembled WGS sequence"/>
</dbReference>
<evidence type="ECO:0000256" key="4">
    <source>
        <dbReference type="ARBA" id="ARBA00022759"/>
    </source>
</evidence>
<gene>
    <name evidence="8" type="ORF">CR513_56916</name>
</gene>
<dbReference type="GO" id="GO:0016787">
    <property type="term" value="F:hydrolase activity"/>
    <property type="evidence" value="ECO:0007669"/>
    <property type="project" value="UniProtKB-KW"/>
</dbReference>
<keyword evidence="2" id="KW-0548">Nucleotidyltransferase</keyword>
<accession>A0A371EEY3</accession>
<evidence type="ECO:0000256" key="3">
    <source>
        <dbReference type="ARBA" id="ARBA00022722"/>
    </source>
</evidence>
<dbReference type="GO" id="GO:0003964">
    <property type="term" value="F:RNA-directed DNA polymerase activity"/>
    <property type="evidence" value="ECO:0007669"/>
    <property type="project" value="UniProtKB-KW"/>
</dbReference>
<evidence type="ECO:0000313" key="8">
    <source>
        <dbReference type="EMBL" id="RDX64524.1"/>
    </source>
</evidence>
<keyword evidence="6" id="KW-0695">RNA-directed DNA polymerase</keyword>
<comment type="caution">
    <text evidence="8">The sequence shown here is derived from an EMBL/GenBank/DDBJ whole genome shotgun (WGS) entry which is preliminary data.</text>
</comment>
<evidence type="ECO:0000256" key="6">
    <source>
        <dbReference type="ARBA" id="ARBA00022918"/>
    </source>
</evidence>
<dbReference type="SUPFAM" id="SSF56672">
    <property type="entry name" value="DNA/RNA polymerases"/>
    <property type="match status" value="1"/>
</dbReference>
<dbReference type="EMBL" id="QJKJ01014347">
    <property type="protein sequence ID" value="RDX64524.1"/>
    <property type="molecule type" value="Genomic_DNA"/>
</dbReference>
<feature type="non-terminal residue" evidence="8">
    <location>
        <position position="1"/>
    </location>
</feature>
<keyword evidence="9" id="KW-1185">Reference proteome</keyword>
<name>A0A371EEY3_MUCPR</name>
<evidence type="ECO:0000256" key="5">
    <source>
        <dbReference type="ARBA" id="ARBA00022801"/>
    </source>
</evidence>
<keyword evidence="4" id="KW-0255">Endonuclease</keyword>
<protein>
    <recommendedName>
        <fullName evidence="7">Reverse transcriptase RNase H-like domain-containing protein</fullName>
    </recommendedName>
</protein>
<evidence type="ECO:0000313" key="9">
    <source>
        <dbReference type="Proteomes" id="UP000257109"/>
    </source>
</evidence>
<dbReference type="InterPro" id="IPR043502">
    <property type="entry name" value="DNA/RNA_pol_sf"/>
</dbReference>
<dbReference type="OrthoDB" id="1938451at2759"/>
<organism evidence="8 9">
    <name type="scientific">Mucuna pruriens</name>
    <name type="common">Velvet bean</name>
    <name type="synonym">Dolichos pruriens</name>
    <dbReference type="NCBI Taxonomy" id="157652"/>
    <lineage>
        <taxon>Eukaryota</taxon>
        <taxon>Viridiplantae</taxon>
        <taxon>Streptophyta</taxon>
        <taxon>Embryophyta</taxon>
        <taxon>Tracheophyta</taxon>
        <taxon>Spermatophyta</taxon>
        <taxon>Magnoliopsida</taxon>
        <taxon>eudicotyledons</taxon>
        <taxon>Gunneridae</taxon>
        <taxon>Pentapetalae</taxon>
        <taxon>rosids</taxon>
        <taxon>fabids</taxon>
        <taxon>Fabales</taxon>
        <taxon>Fabaceae</taxon>
        <taxon>Papilionoideae</taxon>
        <taxon>50 kb inversion clade</taxon>
        <taxon>NPAAA clade</taxon>
        <taxon>indigoferoid/millettioid clade</taxon>
        <taxon>Phaseoleae</taxon>
        <taxon>Mucuna</taxon>
    </lineage>
</organism>
<evidence type="ECO:0000256" key="1">
    <source>
        <dbReference type="ARBA" id="ARBA00022679"/>
    </source>
</evidence>
<reference evidence="8" key="1">
    <citation type="submission" date="2018-05" db="EMBL/GenBank/DDBJ databases">
        <title>Draft genome of Mucuna pruriens seed.</title>
        <authorList>
            <person name="Nnadi N.E."/>
            <person name="Vos R."/>
            <person name="Hasami M.H."/>
            <person name="Devisetty U.K."/>
            <person name="Aguiy J.C."/>
        </authorList>
    </citation>
    <scope>NUCLEOTIDE SEQUENCE [LARGE SCALE GENOMIC DNA]</scope>
    <source>
        <strain evidence="8">JCA_2017</strain>
    </source>
</reference>
<evidence type="ECO:0000259" key="7">
    <source>
        <dbReference type="Pfam" id="PF17917"/>
    </source>
</evidence>